<gene>
    <name evidence="1" type="ORF">SAMN05443549_105277</name>
</gene>
<organism evidence="1 2">
    <name type="scientific">Flavobacterium fluvii</name>
    <dbReference type="NCBI Taxonomy" id="468056"/>
    <lineage>
        <taxon>Bacteria</taxon>
        <taxon>Pseudomonadati</taxon>
        <taxon>Bacteroidota</taxon>
        <taxon>Flavobacteriia</taxon>
        <taxon>Flavobacteriales</taxon>
        <taxon>Flavobacteriaceae</taxon>
        <taxon>Flavobacterium</taxon>
    </lineage>
</organism>
<reference evidence="2" key="1">
    <citation type="submission" date="2016-11" db="EMBL/GenBank/DDBJ databases">
        <authorList>
            <person name="Varghese N."/>
            <person name="Submissions S."/>
        </authorList>
    </citation>
    <scope>NUCLEOTIDE SEQUENCE [LARGE SCALE GENOMIC DNA]</scope>
    <source>
        <strain evidence="2">DSM 19978</strain>
    </source>
</reference>
<dbReference type="EMBL" id="FQWB01000005">
    <property type="protein sequence ID" value="SHG66545.1"/>
    <property type="molecule type" value="Genomic_DNA"/>
</dbReference>
<evidence type="ECO:0000313" key="2">
    <source>
        <dbReference type="Proteomes" id="UP000184516"/>
    </source>
</evidence>
<keyword evidence="2" id="KW-1185">Reference proteome</keyword>
<evidence type="ECO:0000313" key="1">
    <source>
        <dbReference type="EMBL" id="SHG66545.1"/>
    </source>
</evidence>
<dbReference type="Proteomes" id="UP000184516">
    <property type="component" value="Unassembled WGS sequence"/>
</dbReference>
<dbReference type="STRING" id="468056.SAMN05443549_105277"/>
<accession>A0A1M5LNG6</accession>
<name>A0A1M5LNG6_9FLAO</name>
<protein>
    <submittedName>
        <fullName evidence="1">Uncharacterized protein</fullName>
    </submittedName>
</protein>
<dbReference type="AlphaFoldDB" id="A0A1M5LNG6"/>
<proteinExistence type="predicted"/>
<sequence>MEGFIFMDDEVIPVYYVLSELGVDFIRCCSVKY</sequence>